<evidence type="ECO:0000313" key="1">
    <source>
        <dbReference type="EMBL" id="OHT02436.1"/>
    </source>
</evidence>
<evidence type="ECO:0000313" key="2">
    <source>
        <dbReference type="Proteomes" id="UP000179807"/>
    </source>
</evidence>
<reference evidence="1" key="1">
    <citation type="submission" date="2016-10" db="EMBL/GenBank/DDBJ databases">
        <authorList>
            <person name="Benchimol M."/>
            <person name="Almeida L.G."/>
            <person name="Vasconcelos A.T."/>
            <person name="Perreira-Neves A."/>
            <person name="Rosa I.A."/>
            <person name="Tasca T."/>
            <person name="Bogo M.R."/>
            <person name="de Souza W."/>
        </authorList>
    </citation>
    <scope>NUCLEOTIDE SEQUENCE [LARGE SCALE GENOMIC DNA]</scope>
    <source>
        <strain evidence="1">K</strain>
    </source>
</reference>
<sequence length="442" mass="49999">MKEIFPEWPLQFSEYKKYASSFVNENFKLGNVMPESEFKEFYQFMAEIQKYISKDTKVTVIPGLEEFLTSKSFTEVYQIVKSIVQDLGPSLCDALNLDYGKLEKATLLVLEDYKTTTFGDVLDALDVPTDALNAVNSVVGFVANKVTVKQMFDAVGVDKFNDFLAAAKKFVVNTENDKFISVPNAVDLIVNLLSLAPATYKRIVEIAVDKTIMPVLDEYVFAVVNIFDRNIPKRAEAIVELLEKLQAYPSKIPTPKDSLEYATKYAVRKSVAEMLEEIFCPDDNRECEKDPYPTAIKKIKLFTSKTLNIQKVLVDEFGLTKQQVKAVSDVINAFTNPEATFADLLDALAGLSDDDFEIPPWDEEHTLKEYAGYLKKIIEFTRNIDGNSNIKTLLVDIKLEHVYNGVKAFIENLAKQVDFYRVSGGVMSLPTLEVKSIHYIYK</sequence>
<keyword evidence="2" id="KW-1185">Reference proteome</keyword>
<dbReference type="AlphaFoldDB" id="A0A1J4JY26"/>
<proteinExistence type="predicted"/>
<comment type="caution">
    <text evidence="1">The sequence shown here is derived from an EMBL/GenBank/DDBJ whole genome shotgun (WGS) entry which is preliminary data.</text>
</comment>
<dbReference type="Proteomes" id="UP000179807">
    <property type="component" value="Unassembled WGS sequence"/>
</dbReference>
<dbReference type="RefSeq" id="XP_068355572.1">
    <property type="nucleotide sequence ID" value="XM_068507396.1"/>
</dbReference>
<protein>
    <submittedName>
        <fullName evidence="1">Uncharacterized protein</fullName>
    </submittedName>
</protein>
<gene>
    <name evidence="1" type="ORF">TRFO_30507</name>
</gene>
<dbReference type="GeneID" id="94842100"/>
<name>A0A1J4JY26_9EUKA</name>
<dbReference type="VEuPathDB" id="TrichDB:TRFO_30507"/>
<organism evidence="1 2">
    <name type="scientific">Tritrichomonas foetus</name>
    <dbReference type="NCBI Taxonomy" id="1144522"/>
    <lineage>
        <taxon>Eukaryota</taxon>
        <taxon>Metamonada</taxon>
        <taxon>Parabasalia</taxon>
        <taxon>Tritrichomonadida</taxon>
        <taxon>Tritrichomonadidae</taxon>
        <taxon>Tritrichomonas</taxon>
    </lineage>
</organism>
<accession>A0A1J4JY26</accession>
<dbReference type="EMBL" id="MLAK01000868">
    <property type="protein sequence ID" value="OHT02436.1"/>
    <property type="molecule type" value="Genomic_DNA"/>
</dbReference>